<evidence type="ECO:0000313" key="2">
    <source>
        <dbReference type="Proteomes" id="UP001239111"/>
    </source>
</evidence>
<comment type="caution">
    <text evidence="1">The sequence shown here is derived from an EMBL/GenBank/DDBJ whole genome shotgun (WGS) entry which is preliminary data.</text>
</comment>
<protein>
    <submittedName>
        <fullName evidence="1">Uncharacterized protein</fullName>
    </submittedName>
</protein>
<organism evidence="1 2">
    <name type="scientific">Eretmocerus hayati</name>
    <dbReference type="NCBI Taxonomy" id="131215"/>
    <lineage>
        <taxon>Eukaryota</taxon>
        <taxon>Metazoa</taxon>
        <taxon>Ecdysozoa</taxon>
        <taxon>Arthropoda</taxon>
        <taxon>Hexapoda</taxon>
        <taxon>Insecta</taxon>
        <taxon>Pterygota</taxon>
        <taxon>Neoptera</taxon>
        <taxon>Endopterygota</taxon>
        <taxon>Hymenoptera</taxon>
        <taxon>Apocrita</taxon>
        <taxon>Proctotrupomorpha</taxon>
        <taxon>Chalcidoidea</taxon>
        <taxon>Aphelinidae</taxon>
        <taxon>Aphelininae</taxon>
        <taxon>Eretmocerus</taxon>
    </lineage>
</organism>
<name>A0ACC2N5M1_9HYME</name>
<sequence>MMVGRPNNSSDDTIAIEGMAMPSTSNSVANSNRRPFIENHDEGNESDTESVDDGSDYYPSSDEDSDSPCKDPVNRDIQNSSSDSSENGDDSESDSNHHYDSDDEWRDIDERYDAHSCIDDTLLFDV</sequence>
<accession>A0ACC2N5M1</accession>
<reference evidence="1" key="1">
    <citation type="submission" date="2023-04" db="EMBL/GenBank/DDBJ databases">
        <title>A chromosome-level genome assembly of the parasitoid wasp Eretmocerus hayati.</title>
        <authorList>
            <person name="Zhong Y."/>
            <person name="Liu S."/>
            <person name="Liu Y."/>
        </authorList>
    </citation>
    <scope>NUCLEOTIDE SEQUENCE</scope>
    <source>
        <strain evidence="1">ZJU_SS_LIU_2023</strain>
    </source>
</reference>
<proteinExistence type="predicted"/>
<evidence type="ECO:0000313" key="1">
    <source>
        <dbReference type="EMBL" id="KAJ8666458.1"/>
    </source>
</evidence>
<keyword evidence="2" id="KW-1185">Reference proteome</keyword>
<dbReference type="Proteomes" id="UP001239111">
    <property type="component" value="Chromosome 4"/>
</dbReference>
<dbReference type="EMBL" id="CM056744">
    <property type="protein sequence ID" value="KAJ8666458.1"/>
    <property type="molecule type" value="Genomic_DNA"/>
</dbReference>
<gene>
    <name evidence="1" type="ORF">QAD02_008120</name>
</gene>